<keyword evidence="3" id="KW-1185">Reference proteome</keyword>
<proteinExistence type="predicted"/>
<reference evidence="2 3" key="1">
    <citation type="submission" date="2020-12" db="EMBL/GenBank/DDBJ databases">
        <title>Aureibaculum luteum sp. nov. and Aureibaculum flavum sp. nov., novel members of the family Flavobacteriaceae isolated from Antarctic intertidal sediments.</title>
        <authorList>
            <person name="He X."/>
            <person name="Zhang X."/>
        </authorList>
    </citation>
    <scope>NUCLEOTIDE SEQUENCE [LARGE SCALE GENOMIC DNA]</scope>
    <source>
        <strain evidence="2 3">A20</strain>
    </source>
</reference>
<comment type="caution">
    <text evidence="2">The sequence shown here is derived from an EMBL/GenBank/DDBJ whole genome shotgun (WGS) entry which is preliminary data.</text>
</comment>
<protein>
    <recommendedName>
        <fullName evidence="4">PH domain-containing protein</fullName>
    </recommendedName>
</protein>
<gene>
    <name evidence="2" type="ORF">JBL43_15730</name>
</gene>
<dbReference type="RefSeq" id="WP_198842359.1">
    <property type="nucleotide sequence ID" value="NZ_JAEHFJ010000008.1"/>
</dbReference>
<evidence type="ECO:0000256" key="1">
    <source>
        <dbReference type="SAM" id="Phobius"/>
    </source>
</evidence>
<evidence type="ECO:0008006" key="4">
    <source>
        <dbReference type="Google" id="ProtNLM"/>
    </source>
</evidence>
<dbReference type="EMBL" id="JAEHFJ010000008">
    <property type="protein sequence ID" value="MBJ2175703.1"/>
    <property type="molecule type" value="Genomic_DNA"/>
</dbReference>
<keyword evidence="1" id="KW-0472">Membrane</keyword>
<accession>A0ABS0WUT9</accession>
<keyword evidence="1" id="KW-1133">Transmembrane helix</keyword>
<evidence type="ECO:0000313" key="2">
    <source>
        <dbReference type="EMBL" id="MBJ2175703.1"/>
    </source>
</evidence>
<organism evidence="2 3">
    <name type="scientific">Aureibaculum flavum</name>
    <dbReference type="NCBI Taxonomy" id="2795986"/>
    <lineage>
        <taxon>Bacteria</taxon>
        <taxon>Pseudomonadati</taxon>
        <taxon>Bacteroidota</taxon>
        <taxon>Flavobacteriia</taxon>
        <taxon>Flavobacteriales</taxon>
        <taxon>Flavobacteriaceae</taxon>
        <taxon>Aureibaculum</taxon>
    </lineage>
</organism>
<keyword evidence="1" id="KW-0812">Transmembrane</keyword>
<evidence type="ECO:0000313" key="3">
    <source>
        <dbReference type="Proteomes" id="UP000623301"/>
    </source>
</evidence>
<dbReference type="Proteomes" id="UP000623301">
    <property type="component" value="Unassembled WGS sequence"/>
</dbReference>
<sequence length="132" mass="15121">MTKTYCKKENVILWYFLLALGIGIMLFGWFLVKYFAWQAFLIFGVAIPKIISISKNPITPVIELNDKGLKLLTIAEQPFYEFSNIASIQMDSRSFNGKIKLKDAKKKIVIDSVAISLQDQQEIVAFVNQRIQ</sequence>
<feature type="transmembrane region" description="Helical" evidence="1">
    <location>
        <begin position="12"/>
        <end position="29"/>
    </location>
</feature>
<name>A0ABS0WUT9_9FLAO</name>